<dbReference type="PROSITE" id="PS00632">
    <property type="entry name" value="RIBOSOMAL_S4"/>
    <property type="match status" value="1"/>
</dbReference>
<evidence type="ECO:0000259" key="9">
    <source>
        <dbReference type="SMART" id="SM00363"/>
    </source>
</evidence>
<dbReference type="CDD" id="cd00165">
    <property type="entry name" value="S4"/>
    <property type="match status" value="1"/>
</dbReference>
<dbReference type="Gene3D" id="3.10.290.10">
    <property type="entry name" value="RNA-binding S4 domain"/>
    <property type="match status" value="1"/>
</dbReference>
<dbReference type="InterPro" id="IPR036986">
    <property type="entry name" value="S4_RNA-bd_sf"/>
</dbReference>
<evidence type="ECO:0000256" key="4">
    <source>
        <dbReference type="ARBA" id="ARBA00022980"/>
    </source>
</evidence>
<evidence type="ECO:0000256" key="7">
    <source>
        <dbReference type="HAMAP-Rule" id="MF_01306"/>
    </source>
</evidence>
<keyword evidence="3 7" id="KW-0694">RNA-binding</keyword>
<accession>A0A0G0X3D1</accession>
<evidence type="ECO:0000256" key="1">
    <source>
        <dbReference type="ARBA" id="ARBA00007465"/>
    </source>
</evidence>
<evidence type="ECO:0000259" key="10">
    <source>
        <dbReference type="SMART" id="SM01390"/>
    </source>
</evidence>
<dbReference type="Proteomes" id="UP000034601">
    <property type="component" value="Unassembled WGS sequence"/>
</dbReference>
<dbReference type="InterPro" id="IPR022801">
    <property type="entry name" value="Ribosomal_uS4"/>
</dbReference>
<proteinExistence type="inferred from homology"/>
<dbReference type="GO" id="GO:0019843">
    <property type="term" value="F:rRNA binding"/>
    <property type="evidence" value="ECO:0007669"/>
    <property type="project" value="UniProtKB-UniRule"/>
</dbReference>
<comment type="function">
    <text evidence="7">With S5 and S12 plays an important role in translational accuracy.</text>
</comment>
<dbReference type="FunFam" id="3.10.290.10:FF:000001">
    <property type="entry name" value="30S ribosomal protein S4"/>
    <property type="match status" value="1"/>
</dbReference>
<evidence type="ECO:0000256" key="6">
    <source>
        <dbReference type="ARBA" id="ARBA00035254"/>
    </source>
</evidence>
<dbReference type="PROSITE" id="PS50889">
    <property type="entry name" value="S4"/>
    <property type="match status" value="1"/>
</dbReference>
<dbReference type="PANTHER" id="PTHR11831:SF4">
    <property type="entry name" value="SMALL RIBOSOMAL SUBUNIT PROTEIN US4M"/>
    <property type="match status" value="1"/>
</dbReference>
<dbReference type="Pfam" id="PF01479">
    <property type="entry name" value="S4"/>
    <property type="match status" value="1"/>
</dbReference>
<dbReference type="GO" id="GO:0042274">
    <property type="term" value="P:ribosomal small subunit biogenesis"/>
    <property type="evidence" value="ECO:0007669"/>
    <property type="project" value="TreeGrafter"/>
</dbReference>
<reference evidence="11 12" key="1">
    <citation type="journal article" date="2015" name="Nature">
        <title>rRNA introns, odd ribosomes, and small enigmatic genomes across a large radiation of phyla.</title>
        <authorList>
            <person name="Brown C.T."/>
            <person name="Hug L.A."/>
            <person name="Thomas B.C."/>
            <person name="Sharon I."/>
            <person name="Castelle C.J."/>
            <person name="Singh A."/>
            <person name="Wilkins M.J."/>
            <person name="Williams K.H."/>
            <person name="Banfield J.F."/>
        </authorList>
    </citation>
    <scope>NUCLEOTIDE SEQUENCE [LARGE SCALE GENOMIC DNA]</scope>
</reference>
<evidence type="ECO:0000256" key="2">
    <source>
        <dbReference type="ARBA" id="ARBA00022730"/>
    </source>
</evidence>
<dbReference type="GO" id="GO:0003735">
    <property type="term" value="F:structural constituent of ribosome"/>
    <property type="evidence" value="ECO:0007669"/>
    <property type="project" value="InterPro"/>
</dbReference>
<protein>
    <recommendedName>
        <fullName evidence="6 7">Small ribosomal subunit protein uS4</fullName>
    </recommendedName>
</protein>
<dbReference type="EMBL" id="LCAB01000018">
    <property type="protein sequence ID" value="KKR82092.1"/>
    <property type="molecule type" value="Genomic_DNA"/>
</dbReference>
<dbReference type="InterPro" id="IPR001912">
    <property type="entry name" value="Ribosomal_uS4_N"/>
</dbReference>
<evidence type="ECO:0000256" key="5">
    <source>
        <dbReference type="ARBA" id="ARBA00023274"/>
    </source>
</evidence>
<keyword evidence="4 7" id="KW-0689">Ribosomal protein</keyword>
<dbReference type="SMART" id="SM01390">
    <property type="entry name" value="Ribosomal_S4"/>
    <property type="match status" value="1"/>
</dbReference>
<dbReference type="Pfam" id="PF00163">
    <property type="entry name" value="Ribosomal_S4"/>
    <property type="match status" value="1"/>
</dbReference>
<dbReference type="InterPro" id="IPR005709">
    <property type="entry name" value="Ribosomal_uS4_bac-type"/>
</dbReference>
<organism evidence="11 12">
    <name type="scientific">Candidatus Daviesbacteria bacterium GW2011_GWA2_40_9</name>
    <dbReference type="NCBI Taxonomy" id="1618424"/>
    <lineage>
        <taxon>Bacteria</taxon>
        <taxon>Candidatus Daviesiibacteriota</taxon>
    </lineage>
</organism>
<dbReference type="NCBIfam" id="NF003717">
    <property type="entry name" value="PRK05327.1"/>
    <property type="match status" value="1"/>
</dbReference>
<comment type="caution">
    <text evidence="11">The sequence shown here is derived from an EMBL/GenBank/DDBJ whole genome shotgun (WGS) entry which is preliminary data.</text>
</comment>
<gene>
    <name evidence="7" type="primary">rpsD</name>
    <name evidence="11" type="ORF">UU29_C0018G0019</name>
</gene>
<evidence type="ECO:0000256" key="3">
    <source>
        <dbReference type="ARBA" id="ARBA00022884"/>
    </source>
</evidence>
<dbReference type="PANTHER" id="PTHR11831">
    <property type="entry name" value="30S 40S RIBOSOMAL PROTEIN"/>
    <property type="match status" value="1"/>
</dbReference>
<comment type="similarity">
    <text evidence="1 7 8">Belongs to the universal ribosomal protein uS4 family.</text>
</comment>
<keyword evidence="5 7" id="KW-0687">Ribonucleoprotein</keyword>
<comment type="subunit">
    <text evidence="7">Part of the 30S ribosomal subunit. Contacts protein S5. The interaction surface between S4 and S5 is involved in control of translational fidelity.</text>
</comment>
<feature type="domain" description="RNA-binding S4" evidence="9">
    <location>
        <begin position="94"/>
        <end position="158"/>
    </location>
</feature>
<dbReference type="GO" id="GO:0006412">
    <property type="term" value="P:translation"/>
    <property type="evidence" value="ECO:0007669"/>
    <property type="project" value="UniProtKB-UniRule"/>
</dbReference>
<name>A0A0G0X3D1_9BACT</name>
<dbReference type="Gene3D" id="1.10.1050.10">
    <property type="entry name" value="Ribosomal Protein S4 Delta 41, Chain A, domain 1"/>
    <property type="match status" value="1"/>
</dbReference>
<evidence type="ECO:0000256" key="8">
    <source>
        <dbReference type="RuleBase" id="RU003699"/>
    </source>
</evidence>
<comment type="function">
    <text evidence="7">One of the primary rRNA binding proteins, it binds directly to 16S rRNA where it nucleates assembly of the body of the 30S subunit.</text>
</comment>
<feature type="domain" description="Small ribosomal subunit protein uS4 N-terminal" evidence="10">
    <location>
        <begin position="3"/>
        <end position="93"/>
    </location>
</feature>
<evidence type="ECO:0000313" key="11">
    <source>
        <dbReference type="EMBL" id="KKR82092.1"/>
    </source>
</evidence>
<dbReference type="InterPro" id="IPR018079">
    <property type="entry name" value="Ribosomal_uS4_CS"/>
</dbReference>
<dbReference type="SMART" id="SM00363">
    <property type="entry name" value="S4"/>
    <property type="match status" value="1"/>
</dbReference>
<dbReference type="PATRIC" id="fig|1618424.3.peg.1082"/>
<dbReference type="AlphaFoldDB" id="A0A0G0X3D1"/>
<dbReference type="InterPro" id="IPR002942">
    <property type="entry name" value="S4_RNA-bd"/>
</dbReference>
<sequence>MGRYTGPKRRLSRREGVAIFAKDAAYIERKGAVAPGQHGARSRRRISEFGVQLREKQKAKRTYGLLEKQFARYYQMASKKVGNTGEVLMQLLETRLDNVVYRLGLASSRAAARQLVSHGHILVDNKKVNIPSFQVKTGSTVAISHKMLDNTQVKKNLTIAQTLPEWLDRKAIVGKVLRLPKRDEAEQGISEQLIVEYYSR</sequence>
<dbReference type="NCBIfam" id="TIGR01017">
    <property type="entry name" value="rpsD_bact"/>
    <property type="match status" value="1"/>
</dbReference>
<dbReference type="GO" id="GO:0015935">
    <property type="term" value="C:small ribosomal subunit"/>
    <property type="evidence" value="ECO:0007669"/>
    <property type="project" value="InterPro"/>
</dbReference>
<dbReference type="HAMAP" id="MF_01306_B">
    <property type="entry name" value="Ribosomal_uS4_B"/>
    <property type="match status" value="1"/>
</dbReference>
<evidence type="ECO:0000313" key="12">
    <source>
        <dbReference type="Proteomes" id="UP000034601"/>
    </source>
</evidence>
<keyword evidence="2 7" id="KW-0699">rRNA-binding</keyword>
<dbReference type="SUPFAM" id="SSF55174">
    <property type="entry name" value="Alpha-L RNA-binding motif"/>
    <property type="match status" value="1"/>
</dbReference>